<name>A0A918LGZ2_9PSEU</name>
<feature type="compositionally biased region" description="Pro residues" evidence="1">
    <location>
        <begin position="76"/>
        <end position="87"/>
    </location>
</feature>
<gene>
    <name evidence="3" type="ORF">GCM10010171_46560</name>
</gene>
<organism evidence="3 4">
    <name type="scientific">Actinokineospora fastidiosa</name>
    <dbReference type="NCBI Taxonomy" id="1816"/>
    <lineage>
        <taxon>Bacteria</taxon>
        <taxon>Bacillati</taxon>
        <taxon>Actinomycetota</taxon>
        <taxon>Actinomycetes</taxon>
        <taxon>Pseudonocardiales</taxon>
        <taxon>Pseudonocardiaceae</taxon>
        <taxon>Actinokineospora</taxon>
    </lineage>
</organism>
<feature type="domain" description="Nitroreductase" evidence="2">
    <location>
        <begin position="370"/>
        <end position="441"/>
    </location>
</feature>
<evidence type="ECO:0000313" key="3">
    <source>
        <dbReference type="EMBL" id="GGS46063.1"/>
    </source>
</evidence>
<dbReference type="InterPro" id="IPR029479">
    <property type="entry name" value="Nitroreductase"/>
</dbReference>
<dbReference type="CDD" id="cd02142">
    <property type="entry name" value="McbC_SagB-like_oxidoreductase"/>
    <property type="match status" value="1"/>
</dbReference>
<protein>
    <recommendedName>
        <fullName evidence="2">Nitroreductase domain-containing protein</fullName>
    </recommendedName>
</protein>
<feature type="region of interest" description="Disordered" evidence="1">
    <location>
        <begin position="72"/>
        <end position="96"/>
    </location>
</feature>
<reference evidence="3" key="1">
    <citation type="journal article" date="2014" name="Int. J. Syst. Evol. Microbiol.">
        <title>Complete genome sequence of Corynebacterium casei LMG S-19264T (=DSM 44701T), isolated from a smear-ripened cheese.</title>
        <authorList>
            <consortium name="US DOE Joint Genome Institute (JGI-PGF)"/>
            <person name="Walter F."/>
            <person name="Albersmeier A."/>
            <person name="Kalinowski J."/>
            <person name="Ruckert C."/>
        </authorList>
    </citation>
    <scope>NUCLEOTIDE SEQUENCE</scope>
    <source>
        <strain evidence="3">JCM 3276</strain>
    </source>
</reference>
<dbReference type="InterPro" id="IPR052544">
    <property type="entry name" value="Bacteriocin_Proc_Enz"/>
</dbReference>
<accession>A0A918LGZ2</accession>
<proteinExistence type="predicted"/>
<dbReference type="GO" id="GO:0016491">
    <property type="term" value="F:oxidoreductase activity"/>
    <property type="evidence" value="ECO:0007669"/>
    <property type="project" value="InterPro"/>
</dbReference>
<evidence type="ECO:0000259" key="2">
    <source>
        <dbReference type="Pfam" id="PF00881"/>
    </source>
</evidence>
<reference evidence="3" key="2">
    <citation type="submission" date="2020-09" db="EMBL/GenBank/DDBJ databases">
        <authorList>
            <person name="Sun Q."/>
            <person name="Ohkuma M."/>
        </authorList>
    </citation>
    <scope>NUCLEOTIDE SEQUENCE</scope>
    <source>
        <strain evidence="3">JCM 3276</strain>
    </source>
</reference>
<dbReference type="RefSeq" id="WP_189212694.1">
    <property type="nucleotide sequence ID" value="NZ_BMRB01000004.1"/>
</dbReference>
<dbReference type="Pfam" id="PF00881">
    <property type="entry name" value="Nitroreductase"/>
    <property type="match status" value="1"/>
</dbReference>
<dbReference type="PANTHER" id="PTHR43745:SF2">
    <property type="entry name" value="NITROREDUCTASE MJ1384-RELATED"/>
    <property type="match status" value="1"/>
</dbReference>
<comment type="caution">
    <text evidence="3">The sequence shown here is derived from an EMBL/GenBank/DDBJ whole genome shotgun (WGS) entry which is preliminary data.</text>
</comment>
<dbReference type="AlphaFoldDB" id="A0A918LGZ2"/>
<evidence type="ECO:0000256" key="1">
    <source>
        <dbReference type="SAM" id="MobiDB-lite"/>
    </source>
</evidence>
<dbReference type="SUPFAM" id="SSF55469">
    <property type="entry name" value="FMN-dependent nitroreductase-like"/>
    <property type="match status" value="2"/>
</dbReference>
<sequence>MRSPSVPVIDGFTAALRETPKDVNPADWRVDWDRAPWPVKVYADADRVPLGTADPLGRLLWLGFGVTRVRFDPAGGRPPTPRDPAPAAPRYLTRRPIPSGGGMYPTEVYVLRDQRAYHYDPYRHDLVDLHRPVPAGTASVALVLANRPGKNYFKYGDFAARLGAVDAGVAVGRAVRLGQAAFGHTELCLDFADERLNALLGLDGAEETALAVLGLGRATCAEPVPRPACDPPTTVDRRLPVPVSDRFDALRRAAYQHTPPLPVPDRRGPAPAVPPVDAAALLRRTSNGRLFTGRAVARAALTRVLDEATAALDLLRWSGHGLLGQDVDVRCAVHNVDGVEPGWYGRDLVGVPGDTGRVLQAALFAETYNVDLAAFTVHVVAATDHRAAGRGERGYREQQLAVGAAVDAVVSAAAALGLGSHPVLGFDTPAVDRAYGLTGTGRGAHAQISVGAARPAPYVEVTVMPR</sequence>
<keyword evidence="4" id="KW-1185">Reference proteome</keyword>
<dbReference type="EMBL" id="BMRB01000004">
    <property type="protein sequence ID" value="GGS46063.1"/>
    <property type="molecule type" value="Genomic_DNA"/>
</dbReference>
<dbReference type="InterPro" id="IPR000415">
    <property type="entry name" value="Nitroreductase-like"/>
</dbReference>
<dbReference type="Gene3D" id="3.40.109.10">
    <property type="entry name" value="NADH Oxidase"/>
    <property type="match status" value="2"/>
</dbReference>
<dbReference type="PANTHER" id="PTHR43745">
    <property type="entry name" value="NITROREDUCTASE MJ1384-RELATED"/>
    <property type="match status" value="1"/>
</dbReference>
<evidence type="ECO:0000313" key="4">
    <source>
        <dbReference type="Proteomes" id="UP000660680"/>
    </source>
</evidence>
<dbReference type="Proteomes" id="UP000660680">
    <property type="component" value="Unassembled WGS sequence"/>
</dbReference>